<protein>
    <submittedName>
        <fullName evidence="2">SDR family oxidoreductase</fullName>
    </submittedName>
</protein>
<dbReference type="AlphaFoldDB" id="A0A8J7UHE0"/>
<sequence>MAPKTVLIVGALGVVGRAALERFSGDRDVRTIGLSRRKPDFETSADWMAADLQVPEALRQSFADAGKITHVVYAALHEEAGLVKGWNATTQINANVVMLNNLLDALEASGQEVSHITLLQGTKAYGIHHGTYKIPAKESDPRFIASNFYYDQEDLLRERSHSMGYAFTILRPQIVCGFALGNPMNAVTALGVYAAICREMNQPLRFPGGPACFQEATDADLLARAIDWAGREARAAGETYNITNGDCFSWANIWPLTARHFGVEPGVAHSFSLATVMADKGPVWDRIVAKYGLKPYRYEEIVANWQFMDFTFRHGTTIPQHSIMSTIKARKHGFHDCEDTEEMFDGLFRQLKEARVLP</sequence>
<evidence type="ECO:0000313" key="2">
    <source>
        <dbReference type="EMBL" id="MBP0437703.1"/>
    </source>
</evidence>
<dbReference type="RefSeq" id="WP_209333689.1">
    <property type="nucleotide sequence ID" value="NZ_JAGIYY010000001.1"/>
</dbReference>
<proteinExistence type="predicted"/>
<feature type="domain" description="PRISE-like Rossmann-fold" evidence="1">
    <location>
        <begin position="57"/>
        <end position="358"/>
    </location>
</feature>
<dbReference type="Proteomes" id="UP000666240">
    <property type="component" value="Unassembled WGS sequence"/>
</dbReference>
<evidence type="ECO:0000313" key="3">
    <source>
        <dbReference type="Proteomes" id="UP000666240"/>
    </source>
</evidence>
<gene>
    <name evidence="2" type="ORF">J5Y06_03415</name>
</gene>
<dbReference type="Gene3D" id="3.40.50.720">
    <property type="entry name" value="NAD(P)-binding Rossmann-like Domain"/>
    <property type="match status" value="1"/>
</dbReference>
<dbReference type="SUPFAM" id="SSF51735">
    <property type="entry name" value="NAD(P)-binding Rossmann-fold domains"/>
    <property type="match status" value="1"/>
</dbReference>
<dbReference type="Pfam" id="PF22917">
    <property type="entry name" value="PRISE"/>
    <property type="match status" value="1"/>
</dbReference>
<organism evidence="2 3">
    <name type="scientific">Tianweitania sediminis</name>
    <dbReference type="NCBI Taxonomy" id="1502156"/>
    <lineage>
        <taxon>Bacteria</taxon>
        <taxon>Pseudomonadati</taxon>
        <taxon>Pseudomonadota</taxon>
        <taxon>Alphaproteobacteria</taxon>
        <taxon>Hyphomicrobiales</taxon>
        <taxon>Phyllobacteriaceae</taxon>
        <taxon>Tianweitania</taxon>
    </lineage>
</organism>
<comment type="caution">
    <text evidence="2">The sequence shown here is derived from an EMBL/GenBank/DDBJ whole genome shotgun (WGS) entry which is preliminary data.</text>
</comment>
<dbReference type="PANTHER" id="PTHR32487">
    <property type="entry name" value="3-OXO-DELTA(4,5)-STEROID 5-BETA-REDUCTASE"/>
    <property type="match status" value="1"/>
</dbReference>
<dbReference type="PANTHER" id="PTHR32487:SF0">
    <property type="entry name" value="3-OXO-DELTA(4,5)-STEROID 5-BETA-REDUCTASE"/>
    <property type="match status" value="1"/>
</dbReference>
<dbReference type="EMBL" id="JAGIYY010000001">
    <property type="protein sequence ID" value="MBP0437703.1"/>
    <property type="molecule type" value="Genomic_DNA"/>
</dbReference>
<evidence type="ECO:0000259" key="1">
    <source>
        <dbReference type="Pfam" id="PF22917"/>
    </source>
</evidence>
<name>A0A8J7UHE0_9HYPH</name>
<dbReference type="InterPro" id="IPR036291">
    <property type="entry name" value="NAD(P)-bd_dom_sf"/>
</dbReference>
<dbReference type="CDD" id="cd08948">
    <property type="entry name" value="5beta-POR_like_SDR_a"/>
    <property type="match status" value="1"/>
</dbReference>
<accession>A0A8J7UHE0</accession>
<keyword evidence="3" id="KW-1185">Reference proteome</keyword>
<dbReference type="InterPro" id="IPR055222">
    <property type="entry name" value="PRISE-like_Rossmann-fold"/>
</dbReference>
<reference evidence="2" key="1">
    <citation type="submission" date="2021-03" db="EMBL/GenBank/DDBJ databases">
        <title>Genome sequencing and assembly of Tianweitania sediminis.</title>
        <authorList>
            <person name="Chhetri G."/>
        </authorList>
    </citation>
    <scope>NUCLEOTIDE SEQUENCE</scope>
    <source>
        <strain evidence="2">Z8</strain>
    </source>
</reference>